<gene>
    <name evidence="1" type="ORF">IP90_00344</name>
</gene>
<dbReference type="OrthoDB" id="7068025at2"/>
<protein>
    <submittedName>
        <fullName evidence="1">Uncharacterized protein</fullName>
    </submittedName>
</protein>
<sequence length="280" mass="33028">MARHYDGFYVDKDELIKKLKSDLWMTRYALLNRAPSAFYQMLSSYLDCGSKEETYPWLDNVAEEVVKHADLLPGSIDQWSGARAMCPLCGEGANSYYEQGFAYPEGLRRHLVGYGNTHQCVFTDTAMMLARESWTERFAEEEKTRRQENHRQQEARRKVEALYRIEPFEPPRLLDEDLWYGATTRKAQQMREAFDRLSEMGLKHIIDGAVEAWIDEKDEFVVYADPRQFGRIEFTVWKKPLPKRTPSHAYKYRIGSFHILDTWKNDLKKKYEARLPARDM</sequence>
<accession>A0A562LEN9</accession>
<dbReference type="Proteomes" id="UP000315167">
    <property type="component" value="Unassembled WGS sequence"/>
</dbReference>
<reference evidence="1 2" key="1">
    <citation type="journal article" date="2015" name="Stand. Genomic Sci.">
        <title>Genomic Encyclopedia of Bacterial and Archaeal Type Strains, Phase III: the genomes of soil and plant-associated and newly described type strains.</title>
        <authorList>
            <person name="Whitman W.B."/>
            <person name="Woyke T."/>
            <person name="Klenk H.P."/>
            <person name="Zhou Y."/>
            <person name="Lilburn T.G."/>
            <person name="Beck B.J."/>
            <person name="De Vos P."/>
            <person name="Vandamme P."/>
            <person name="Eisen J.A."/>
            <person name="Garrity G."/>
            <person name="Hugenholtz P."/>
            <person name="Kyrpides N.C."/>
        </authorList>
    </citation>
    <scope>NUCLEOTIDE SEQUENCE [LARGE SCALE GENOMIC DNA]</scope>
    <source>
        <strain evidence="1 2">CGMCC 1.10821</strain>
    </source>
</reference>
<dbReference type="RefSeq" id="WP_144897881.1">
    <property type="nucleotide sequence ID" value="NZ_VLKN01000001.1"/>
</dbReference>
<organism evidence="1 2">
    <name type="scientific">Luteimonas cucumeris</name>
    <dbReference type="NCBI Taxonomy" id="985012"/>
    <lineage>
        <taxon>Bacteria</taxon>
        <taxon>Pseudomonadati</taxon>
        <taxon>Pseudomonadota</taxon>
        <taxon>Gammaproteobacteria</taxon>
        <taxon>Lysobacterales</taxon>
        <taxon>Lysobacteraceae</taxon>
        <taxon>Luteimonas</taxon>
    </lineage>
</organism>
<name>A0A562LEN9_9GAMM</name>
<evidence type="ECO:0000313" key="1">
    <source>
        <dbReference type="EMBL" id="TWI06081.1"/>
    </source>
</evidence>
<dbReference type="EMBL" id="VLKN01000001">
    <property type="protein sequence ID" value="TWI06081.1"/>
    <property type="molecule type" value="Genomic_DNA"/>
</dbReference>
<dbReference type="AlphaFoldDB" id="A0A562LEN9"/>
<proteinExistence type="predicted"/>
<evidence type="ECO:0000313" key="2">
    <source>
        <dbReference type="Proteomes" id="UP000315167"/>
    </source>
</evidence>
<keyword evidence="2" id="KW-1185">Reference proteome</keyword>
<comment type="caution">
    <text evidence="1">The sequence shown here is derived from an EMBL/GenBank/DDBJ whole genome shotgun (WGS) entry which is preliminary data.</text>
</comment>